<proteinExistence type="predicted"/>
<gene>
    <name evidence="1" type="ORF">ROSSTS7063_01725</name>
</gene>
<dbReference type="InterPro" id="IPR021146">
    <property type="entry name" value="Phage_gp6-like_head-tail"/>
</dbReference>
<organism evidence="1 2">
    <name type="scientific">Blautia obeum</name>
    <dbReference type="NCBI Taxonomy" id="40520"/>
    <lineage>
        <taxon>Bacteria</taxon>
        <taxon>Bacillati</taxon>
        <taxon>Bacillota</taxon>
        <taxon>Clostridia</taxon>
        <taxon>Lachnospirales</taxon>
        <taxon>Lachnospiraceae</taxon>
        <taxon>Blautia</taxon>
    </lineage>
</organism>
<dbReference type="CDD" id="cd08054">
    <property type="entry name" value="gp6"/>
    <property type="match status" value="1"/>
</dbReference>
<dbReference type="Gene3D" id="1.10.3230.30">
    <property type="entry name" value="Phage gp6-like head-tail connector protein"/>
    <property type="match status" value="1"/>
</dbReference>
<protein>
    <submittedName>
        <fullName evidence="1">Phage gp6-like head-tail connector protein</fullName>
    </submittedName>
</protein>
<keyword evidence="2" id="KW-1185">Reference proteome</keyword>
<evidence type="ECO:0000313" key="1">
    <source>
        <dbReference type="EMBL" id="VUX07499.1"/>
    </source>
</evidence>
<name>A0A564TJU2_9FIRM</name>
<dbReference type="RefSeq" id="WP_243127977.1">
    <property type="nucleotide sequence ID" value="NZ_CABHNB010000022.1"/>
</dbReference>
<dbReference type="Pfam" id="PF05135">
    <property type="entry name" value="Phage_connect_1"/>
    <property type="match status" value="1"/>
</dbReference>
<dbReference type="AlphaFoldDB" id="A0A564TJU2"/>
<evidence type="ECO:0000313" key="2">
    <source>
        <dbReference type="Proteomes" id="UP000409147"/>
    </source>
</evidence>
<dbReference type="NCBIfam" id="TIGR01560">
    <property type="entry name" value="put_DNA_pack"/>
    <property type="match status" value="1"/>
</dbReference>
<dbReference type="InterPro" id="IPR006450">
    <property type="entry name" value="Phage_HK97_gp6-like"/>
</dbReference>
<dbReference type="EMBL" id="CABHNB010000022">
    <property type="protein sequence ID" value="VUX07499.1"/>
    <property type="molecule type" value="Genomic_DNA"/>
</dbReference>
<sequence>MAITLQEAKEYLRVGYDDDNDYITELIDISEAYIDGCVGTAYREKDKYSSEEEYKKGCRLATLLQKKVISDMYDVRGTTVSNNTKQDKITQTILDKLANAG</sequence>
<dbReference type="Proteomes" id="UP000409147">
    <property type="component" value="Unassembled WGS sequence"/>
</dbReference>
<accession>A0A564TJU2</accession>
<reference evidence="1 2" key="1">
    <citation type="submission" date="2019-07" db="EMBL/GenBank/DDBJ databases">
        <authorList>
            <person name="Hibberd C M."/>
            <person name="Gehrig L. J."/>
            <person name="Chang H.-W."/>
            <person name="Venkatesh S."/>
        </authorList>
    </citation>
    <scope>NUCLEOTIDE SEQUENCE [LARGE SCALE GENOMIC DNA]</scope>
    <source>
        <strain evidence="1">Ruminococcus_obeum_SSTS_Bg7063</strain>
    </source>
</reference>